<keyword evidence="3" id="KW-1185">Reference proteome</keyword>
<feature type="compositionally biased region" description="Acidic residues" evidence="1">
    <location>
        <begin position="481"/>
        <end position="493"/>
    </location>
</feature>
<comment type="caution">
    <text evidence="2">The sequence shown here is derived from an EMBL/GenBank/DDBJ whole genome shotgun (WGS) entry which is preliminary data.</text>
</comment>
<accession>A0ABQ6BQ21</accession>
<feature type="region of interest" description="Disordered" evidence="1">
    <location>
        <begin position="471"/>
        <end position="493"/>
    </location>
</feature>
<evidence type="ECO:0008006" key="4">
    <source>
        <dbReference type="Google" id="ProtNLM"/>
    </source>
</evidence>
<dbReference type="RefSeq" id="WP_018749119.1">
    <property type="nucleotide sequence ID" value="NZ_BSOZ01000005.1"/>
</dbReference>
<dbReference type="Pfam" id="PF06097">
    <property type="entry name" value="DUF945"/>
    <property type="match status" value="1"/>
</dbReference>
<sequence length="493" mass="54679">MKRKALIVAAATVAGLAVAYGGGAWWAGKAAERTLNKQHEWLASLPYFVVSKREYQRGWFSSTETATIKLNPQLYRFALARDGEPLPQFEVRYTQHVRHGPLPLLFSGDPRPYKAVVNTEFTFSPETRKFLTRLFGEQKPIDIENRIGFTDDGHMSVAIPAFEYEETLAGVKVNWQGLKAELEYDGDFNRVKLDAKVPGMTAVVRERGRFAFDGLQVALDQQRGKTGLMLGTSKADVNSLTLEMTDSPALHVELQKLGYNSQLTETGDFVDGSANLQLAKLLLDGQQYGPAELNTEARHLHGPTLAKLGKELTRLQQQGLDREQLTDAVLKLARDQGMPLLEHDPQLAIKSLHVRVPDGDIRFAGKVGLKGFVKKDLEQPAEFVKKLNADADFSMPRRVVESLASWQARAMFGGTDSQIAQADLDYLVNQFVEGQLQRLASQNLIRIDGDTLSARASLASGRFVLNGREVPMPWDHPASVPEEDDGDDTATSY</sequence>
<dbReference type="EMBL" id="BSOZ01000005">
    <property type="protein sequence ID" value="GLS03529.1"/>
    <property type="molecule type" value="Genomic_DNA"/>
</dbReference>
<evidence type="ECO:0000313" key="3">
    <source>
        <dbReference type="Proteomes" id="UP001156836"/>
    </source>
</evidence>
<reference evidence="3" key="1">
    <citation type="journal article" date="2019" name="Int. J. Syst. Evol. Microbiol.">
        <title>The Global Catalogue of Microorganisms (GCM) 10K type strain sequencing project: providing services to taxonomists for standard genome sequencing and annotation.</title>
        <authorList>
            <consortium name="The Broad Institute Genomics Platform"/>
            <consortium name="The Broad Institute Genome Sequencing Center for Infectious Disease"/>
            <person name="Wu L."/>
            <person name="Ma J."/>
        </authorList>
    </citation>
    <scope>NUCLEOTIDE SEQUENCE [LARGE SCALE GENOMIC DNA]</scope>
    <source>
        <strain evidence="3">NBRC 104970</strain>
    </source>
</reference>
<evidence type="ECO:0000313" key="2">
    <source>
        <dbReference type="EMBL" id="GLS03529.1"/>
    </source>
</evidence>
<proteinExistence type="predicted"/>
<evidence type="ECO:0000256" key="1">
    <source>
        <dbReference type="SAM" id="MobiDB-lite"/>
    </source>
</evidence>
<name>A0ABQ6BQ21_9NEIS</name>
<organism evidence="2 3">
    <name type="scientific">Chitiniphilus shinanonensis</name>
    <dbReference type="NCBI Taxonomy" id="553088"/>
    <lineage>
        <taxon>Bacteria</taxon>
        <taxon>Pseudomonadati</taxon>
        <taxon>Pseudomonadota</taxon>
        <taxon>Betaproteobacteria</taxon>
        <taxon>Neisseriales</taxon>
        <taxon>Chitinibacteraceae</taxon>
        <taxon>Chitiniphilus</taxon>
    </lineage>
</organism>
<dbReference type="InterPro" id="IPR010352">
    <property type="entry name" value="DUF945"/>
</dbReference>
<dbReference type="Proteomes" id="UP001156836">
    <property type="component" value="Unassembled WGS sequence"/>
</dbReference>
<gene>
    <name evidence="2" type="ORF">GCM10007860_06730</name>
</gene>
<protein>
    <recommendedName>
        <fullName evidence="4">DUF945 domain-containing protein</fullName>
    </recommendedName>
</protein>